<protein>
    <submittedName>
        <fullName evidence="2">Uncharacterized protein</fullName>
    </submittedName>
</protein>
<reference evidence="2" key="1">
    <citation type="submission" date="2022-01" db="UniProtKB">
        <authorList>
            <consortium name="EnsemblMetazoa"/>
        </authorList>
    </citation>
    <scope>IDENTIFICATION</scope>
</reference>
<keyword evidence="3" id="KW-1185">Reference proteome</keyword>
<evidence type="ECO:0000256" key="1">
    <source>
        <dbReference type="SAM" id="Phobius"/>
    </source>
</evidence>
<dbReference type="KEGG" id="clec:112128420"/>
<evidence type="ECO:0000313" key="2">
    <source>
        <dbReference type="EnsemblMetazoa" id="XP_024086275.1"/>
    </source>
</evidence>
<dbReference type="EnsemblMetazoa" id="XM_024230507.1">
    <property type="protein sequence ID" value="XP_024086275.1"/>
    <property type="gene ID" value="LOC112128420"/>
</dbReference>
<dbReference type="OrthoDB" id="7614304at2759"/>
<name>A0A8I6SRS9_CIMLE</name>
<dbReference type="GeneID" id="112128420"/>
<sequence length="136" mass="15997">MAKSFYLYLLFFIVVLKMCSCRLAIVDDKSKKEKVDSVGVDTVHTRDLIIREKRQYPNSAAYYDFIINEGSFKFWAVFQMVTIAILFYSTFAAIYYAKWTYLHDEPDEEDAALFLRSGRTSRRIERILRAVHTRPA</sequence>
<evidence type="ECO:0000313" key="3">
    <source>
        <dbReference type="Proteomes" id="UP000494040"/>
    </source>
</evidence>
<proteinExistence type="predicted"/>
<keyword evidence="1" id="KW-0472">Membrane</keyword>
<keyword evidence="1" id="KW-1133">Transmembrane helix</keyword>
<dbReference type="AlphaFoldDB" id="A0A8I6SRS9"/>
<dbReference type="Proteomes" id="UP000494040">
    <property type="component" value="Unassembled WGS sequence"/>
</dbReference>
<keyword evidence="1" id="KW-0812">Transmembrane</keyword>
<dbReference type="RefSeq" id="XP_024086275.1">
    <property type="nucleotide sequence ID" value="XM_024230507.1"/>
</dbReference>
<accession>A0A8I6SRS9</accession>
<organism evidence="2 3">
    <name type="scientific">Cimex lectularius</name>
    <name type="common">Bed bug</name>
    <name type="synonym">Acanthia lectularia</name>
    <dbReference type="NCBI Taxonomy" id="79782"/>
    <lineage>
        <taxon>Eukaryota</taxon>
        <taxon>Metazoa</taxon>
        <taxon>Ecdysozoa</taxon>
        <taxon>Arthropoda</taxon>
        <taxon>Hexapoda</taxon>
        <taxon>Insecta</taxon>
        <taxon>Pterygota</taxon>
        <taxon>Neoptera</taxon>
        <taxon>Paraneoptera</taxon>
        <taxon>Hemiptera</taxon>
        <taxon>Heteroptera</taxon>
        <taxon>Panheteroptera</taxon>
        <taxon>Cimicomorpha</taxon>
        <taxon>Cimicidae</taxon>
        <taxon>Cimex</taxon>
    </lineage>
</organism>
<feature type="transmembrane region" description="Helical" evidence="1">
    <location>
        <begin position="74"/>
        <end position="97"/>
    </location>
</feature>
<feature type="transmembrane region" description="Helical" evidence="1">
    <location>
        <begin position="6"/>
        <end position="25"/>
    </location>
</feature>